<feature type="region of interest" description="Disordered" evidence="1">
    <location>
        <begin position="196"/>
        <end position="223"/>
    </location>
</feature>
<sequence>MATDPWVALHLERDDLVADFLVRMSQGDAQEPLSPNQGVPPPPPPPPRPRLPPRPYFELPLTDSCRSWGVKRRRSGIEETGNLTHGMGRSGIEETGNLTHGVGRSGHGAGNLTNIKDGGVVQKLEETGNITHGVGRSGHVAGNLTNAKDGGVVKKPSSPLSPLFWGAAADCAAADCGNGNWSDSSTHRSAVLSVKVPVDAGPSNGKPPIKRPSKKKTSDELNEEVSALLRKKMELEKSVEDLRNQRKCLSEENISLKKKLKIETSDRVPFLDLNVPLTDLE</sequence>
<evidence type="ECO:0008006" key="4">
    <source>
        <dbReference type="Google" id="ProtNLM"/>
    </source>
</evidence>
<dbReference type="EMBL" id="KI392852">
    <property type="protein sequence ID" value="ERN10386.1"/>
    <property type="molecule type" value="Genomic_DNA"/>
</dbReference>
<dbReference type="Proteomes" id="UP000017836">
    <property type="component" value="Unassembled WGS sequence"/>
</dbReference>
<name>W1PRP2_AMBTC</name>
<dbReference type="HOGENOM" id="CLU_991571_0_0_1"/>
<gene>
    <name evidence="2" type="ORF">AMTR_s00026p00134280</name>
</gene>
<keyword evidence="3" id="KW-1185">Reference proteome</keyword>
<evidence type="ECO:0000256" key="1">
    <source>
        <dbReference type="SAM" id="MobiDB-lite"/>
    </source>
</evidence>
<dbReference type="PANTHER" id="PTHR35099">
    <property type="entry name" value="OS02G0182700 PROTEIN"/>
    <property type="match status" value="1"/>
</dbReference>
<feature type="region of interest" description="Disordered" evidence="1">
    <location>
        <begin position="23"/>
        <end position="55"/>
    </location>
</feature>
<protein>
    <recommendedName>
        <fullName evidence="4">BZIP domain-containing protein</fullName>
    </recommendedName>
</protein>
<reference evidence="3" key="1">
    <citation type="journal article" date="2013" name="Science">
        <title>The Amborella genome and the evolution of flowering plants.</title>
        <authorList>
            <consortium name="Amborella Genome Project"/>
        </authorList>
    </citation>
    <scope>NUCLEOTIDE SEQUENCE [LARGE SCALE GENOMIC DNA]</scope>
</reference>
<proteinExistence type="predicted"/>
<dbReference type="PANTHER" id="PTHR35099:SF2">
    <property type="entry name" value="OS02G0182700 PROTEIN"/>
    <property type="match status" value="1"/>
</dbReference>
<organism evidence="2 3">
    <name type="scientific">Amborella trichopoda</name>
    <dbReference type="NCBI Taxonomy" id="13333"/>
    <lineage>
        <taxon>Eukaryota</taxon>
        <taxon>Viridiplantae</taxon>
        <taxon>Streptophyta</taxon>
        <taxon>Embryophyta</taxon>
        <taxon>Tracheophyta</taxon>
        <taxon>Spermatophyta</taxon>
        <taxon>Magnoliopsida</taxon>
        <taxon>Amborellales</taxon>
        <taxon>Amborellaceae</taxon>
        <taxon>Amborella</taxon>
    </lineage>
</organism>
<dbReference type="Gramene" id="ERN10386">
    <property type="protein sequence ID" value="ERN10386"/>
    <property type="gene ID" value="AMTR_s00026p00134280"/>
</dbReference>
<feature type="compositionally biased region" description="Pro residues" evidence="1">
    <location>
        <begin position="38"/>
        <end position="55"/>
    </location>
</feature>
<evidence type="ECO:0000313" key="2">
    <source>
        <dbReference type="EMBL" id="ERN10386.1"/>
    </source>
</evidence>
<accession>W1PRP2</accession>
<dbReference type="AlphaFoldDB" id="W1PRP2"/>
<evidence type="ECO:0000313" key="3">
    <source>
        <dbReference type="Proteomes" id="UP000017836"/>
    </source>
</evidence>